<dbReference type="Proteomes" id="UP000279236">
    <property type="component" value="Unassembled WGS sequence"/>
</dbReference>
<dbReference type="InterPro" id="IPR039535">
    <property type="entry name" value="ASST-like"/>
</dbReference>
<dbReference type="Pfam" id="PF14269">
    <property type="entry name" value="Arylsulfotran_2"/>
    <property type="match status" value="1"/>
</dbReference>
<dbReference type="STRING" id="105984.A0A427XIP3"/>
<keyword evidence="1" id="KW-0732">Signal</keyword>
<dbReference type="AlphaFoldDB" id="A0A427XIP3"/>
<reference evidence="2 3" key="1">
    <citation type="submission" date="2018-11" db="EMBL/GenBank/DDBJ databases">
        <title>Genome sequence of Apiotrichum porosum DSM 27194.</title>
        <authorList>
            <person name="Aliyu H."/>
            <person name="Gorte O."/>
            <person name="Ochsenreither K."/>
        </authorList>
    </citation>
    <scope>NUCLEOTIDE SEQUENCE [LARGE SCALE GENOMIC DNA]</scope>
    <source>
        <strain evidence="2 3">DSM 27194</strain>
    </source>
</reference>
<comment type="caution">
    <text evidence="2">The sequence shown here is derived from an EMBL/GenBank/DDBJ whole genome shotgun (WGS) entry which is preliminary data.</text>
</comment>
<dbReference type="InterPro" id="IPR053143">
    <property type="entry name" value="Arylsulfate_ST"/>
</dbReference>
<dbReference type="RefSeq" id="XP_028473863.1">
    <property type="nucleotide sequence ID" value="XM_028617400.1"/>
</dbReference>
<sequence length="562" mass="60185">MLRLALVAALAVPSARAAAYVNSSTDYESGALGQGPYQTFKSSSSQPAMWNFNVFPSETPQEGSIFIAPRGTDAVAPGPYIYDAYGDLIWDGSAYGESMSFATYTYQNNTVIALWQGSFNSAGYGSGHGLLLDDTYSVIANISTTVANSTMDFHEFALTDNNTALFTVYVLEQMNLTTWSGPGDGYILVGYMQEVDIATGEALFTWRSLDHVNPSECYAGVGSTGVSATSPWDYFHINAIEKDDSGNYLISSRHCKALYYLDGTDGSIIWRLGGSNSSFTMGANTTFEWQHDARFRDGNTTISLFDNAATSWEQNATESRGMVLTMDYTSMTVELAEQTLPYNASLSESQGSMELQPNSNWLMGWGQEPYLSEYSHDGTMLWSAQFGVGNVQGYRASRGNWTAYPTTTPAMNVTKDDTAATYDIYVSWNGATEISSWELLGSDSDAAKGTSLANVTKTGFETSFTLQQSDVSATYFQARALTASGETLGWTHFFASNGTDAAPATSDETAAVEVTATATFTSASATSSATTGNTSSAAQARVGVPRSGAAAVLGLALTVFIL</sequence>
<dbReference type="PANTHER" id="PTHR35340:SF5">
    <property type="entry name" value="ASST-DOMAIN-CONTAINING PROTEIN"/>
    <property type="match status" value="1"/>
</dbReference>
<protein>
    <recommendedName>
        <fullName evidence="4">ASST-domain-containing protein</fullName>
    </recommendedName>
</protein>
<evidence type="ECO:0008006" key="4">
    <source>
        <dbReference type="Google" id="ProtNLM"/>
    </source>
</evidence>
<keyword evidence="3" id="KW-1185">Reference proteome</keyword>
<feature type="signal peptide" evidence="1">
    <location>
        <begin position="1"/>
        <end position="17"/>
    </location>
</feature>
<dbReference type="EMBL" id="RSCE01000011">
    <property type="protein sequence ID" value="RSH78716.1"/>
    <property type="molecule type" value="Genomic_DNA"/>
</dbReference>
<dbReference type="PANTHER" id="PTHR35340">
    <property type="entry name" value="PQQ ENZYME REPEAT PROTEIN-RELATED"/>
    <property type="match status" value="1"/>
</dbReference>
<accession>A0A427XIP3</accession>
<evidence type="ECO:0000256" key="1">
    <source>
        <dbReference type="SAM" id="SignalP"/>
    </source>
</evidence>
<organism evidence="2 3">
    <name type="scientific">Apiotrichum porosum</name>
    <dbReference type="NCBI Taxonomy" id="105984"/>
    <lineage>
        <taxon>Eukaryota</taxon>
        <taxon>Fungi</taxon>
        <taxon>Dikarya</taxon>
        <taxon>Basidiomycota</taxon>
        <taxon>Agaricomycotina</taxon>
        <taxon>Tremellomycetes</taxon>
        <taxon>Trichosporonales</taxon>
        <taxon>Trichosporonaceae</taxon>
        <taxon>Apiotrichum</taxon>
    </lineage>
</organism>
<feature type="chain" id="PRO_5019048759" description="ASST-domain-containing protein" evidence="1">
    <location>
        <begin position="18"/>
        <end position="562"/>
    </location>
</feature>
<gene>
    <name evidence="2" type="ORF">EHS24_001615</name>
</gene>
<dbReference type="GeneID" id="39586158"/>
<evidence type="ECO:0000313" key="3">
    <source>
        <dbReference type="Proteomes" id="UP000279236"/>
    </source>
</evidence>
<name>A0A427XIP3_9TREE</name>
<dbReference type="OrthoDB" id="5427350at2759"/>
<proteinExistence type="predicted"/>
<evidence type="ECO:0000313" key="2">
    <source>
        <dbReference type="EMBL" id="RSH78716.1"/>
    </source>
</evidence>